<gene>
    <name evidence="1" type="ORF">SAMN02745118_02480</name>
</gene>
<evidence type="ECO:0000313" key="1">
    <source>
        <dbReference type="EMBL" id="SKA00235.1"/>
    </source>
</evidence>
<keyword evidence="2" id="KW-1185">Reference proteome</keyword>
<dbReference type="AlphaFoldDB" id="A0A1T4Q964"/>
<sequence>MTDSIYNKNNRINHSAPKCIYCEESVTKRENVISTDFGLAHEECFLEI</sequence>
<name>A0A1T4Q964_9FIRM</name>
<accession>A0A1T4Q964</accession>
<protein>
    <submittedName>
        <fullName evidence="1">Uncharacterized protein</fullName>
    </submittedName>
</protein>
<dbReference type="Proteomes" id="UP000190625">
    <property type="component" value="Unassembled WGS sequence"/>
</dbReference>
<dbReference type="RefSeq" id="WP_159442955.1">
    <property type="nucleotide sequence ID" value="NZ_FUWM01000025.1"/>
</dbReference>
<reference evidence="2" key="1">
    <citation type="submission" date="2017-02" db="EMBL/GenBank/DDBJ databases">
        <authorList>
            <person name="Varghese N."/>
            <person name="Submissions S."/>
        </authorList>
    </citation>
    <scope>NUCLEOTIDE SEQUENCE [LARGE SCALE GENOMIC DNA]</scope>
    <source>
        <strain evidence="2">ATCC BAA-73</strain>
    </source>
</reference>
<organism evidence="1 2">
    <name type="scientific">Selenihalanaerobacter shriftii</name>
    <dbReference type="NCBI Taxonomy" id="142842"/>
    <lineage>
        <taxon>Bacteria</taxon>
        <taxon>Bacillati</taxon>
        <taxon>Bacillota</taxon>
        <taxon>Clostridia</taxon>
        <taxon>Halanaerobiales</taxon>
        <taxon>Halobacteroidaceae</taxon>
        <taxon>Selenihalanaerobacter</taxon>
    </lineage>
</organism>
<proteinExistence type="predicted"/>
<evidence type="ECO:0000313" key="2">
    <source>
        <dbReference type="Proteomes" id="UP000190625"/>
    </source>
</evidence>
<dbReference type="EMBL" id="FUWM01000025">
    <property type="protein sequence ID" value="SKA00235.1"/>
    <property type="molecule type" value="Genomic_DNA"/>
</dbReference>